<accession>A0A9P6WM51</accession>
<name>A0A9P6WM51_9ASCO</name>
<keyword evidence="3" id="KW-1185">Reference proteome</keyword>
<dbReference type="EMBL" id="PUHW01000168">
    <property type="protein sequence ID" value="KAG0688253.1"/>
    <property type="molecule type" value="Genomic_DNA"/>
</dbReference>
<evidence type="ECO:0000313" key="2">
    <source>
        <dbReference type="EMBL" id="KAG0688253.1"/>
    </source>
</evidence>
<dbReference type="Pfam" id="PF10303">
    <property type="entry name" value="DUF2408"/>
    <property type="match status" value="2"/>
</dbReference>
<gene>
    <name evidence="2" type="ORF">C6P40_001208</name>
</gene>
<feature type="compositionally biased region" description="Acidic residues" evidence="1">
    <location>
        <begin position="435"/>
        <end position="444"/>
    </location>
</feature>
<dbReference type="GO" id="GO:0005634">
    <property type="term" value="C:nucleus"/>
    <property type="evidence" value="ECO:0007669"/>
    <property type="project" value="TreeGrafter"/>
</dbReference>
<dbReference type="Proteomes" id="UP000697127">
    <property type="component" value="Unassembled WGS sequence"/>
</dbReference>
<protein>
    <submittedName>
        <fullName evidence="2">Uncharacterized protein</fullName>
    </submittedName>
</protein>
<sequence length="578" mass="66677">MTARSDIVPDDEKPIFAKLTEIRQRLSIIKKDHSKFMDTKEITQIYNNVLDLTDELKNIRSLNSTSIHLLNNHDLTNKVDVLIDEIFQLLSLCFVTCGLSNTAPATYASLSTVQRLLEHLNESSIYTPHDLKPIKDRLDEISIIIKSNNISNNTEIDLLNNKLIICYNEYNFMMEKISNLSIDVKNLMDDLLSIKYKLFELITENINDSNKINQLSNNLINCKIKAELIFSNNENEKGSGIIKGLIDNCSNYLNDLQLGIDRVDSHLSKIYENLLNLKSILENLLLTKRWTLRTTDIFNYQKQLIQIDNSRINGYFINKDYKGQSVLLYLLRSCFAIIYKLLESSEPVSESLQPIHNQLSTIRRCLLDLKRMGGISSIRELYPYQLKLDSIDNMKVDGKFMIKGQIPEGQATVTALLAECFDIVHELKIEYYDREDESNDDNEENSTSNNKKFNIIGTKASQDTNYDYNHDEKSSSQNSSIDKDHHHHQQQQQQQQQQQSLQQQQSQKQQQQQQQSQKQQQQINETSEPRSITKDLGTLDYHDSEDNLPSYTNSINDNDTDDNLPSYANSVYDSEADD</sequence>
<reference evidence="2" key="1">
    <citation type="submission" date="2020-11" db="EMBL/GenBank/DDBJ databases">
        <title>Kefir isolates.</title>
        <authorList>
            <person name="Marcisauskas S."/>
            <person name="Kim Y."/>
            <person name="Blasche S."/>
        </authorList>
    </citation>
    <scope>NUCLEOTIDE SEQUENCE</scope>
    <source>
        <strain evidence="2">Olga-1</strain>
    </source>
</reference>
<feature type="region of interest" description="Disordered" evidence="1">
    <location>
        <begin position="435"/>
        <end position="578"/>
    </location>
</feature>
<comment type="caution">
    <text evidence="2">The sequence shown here is derived from an EMBL/GenBank/DDBJ whole genome shotgun (WGS) entry which is preliminary data.</text>
</comment>
<organism evidence="2 3">
    <name type="scientific">Pichia californica</name>
    <dbReference type="NCBI Taxonomy" id="460514"/>
    <lineage>
        <taxon>Eukaryota</taxon>
        <taxon>Fungi</taxon>
        <taxon>Dikarya</taxon>
        <taxon>Ascomycota</taxon>
        <taxon>Saccharomycotina</taxon>
        <taxon>Pichiomycetes</taxon>
        <taxon>Pichiales</taxon>
        <taxon>Pichiaceae</taxon>
        <taxon>Pichia</taxon>
    </lineage>
</organism>
<dbReference type="OrthoDB" id="2011986at2759"/>
<feature type="compositionally biased region" description="Low complexity" evidence="1">
    <location>
        <begin position="490"/>
        <end position="522"/>
    </location>
</feature>
<dbReference type="GO" id="GO:0005737">
    <property type="term" value="C:cytoplasm"/>
    <property type="evidence" value="ECO:0007669"/>
    <property type="project" value="TreeGrafter"/>
</dbReference>
<dbReference type="InterPro" id="IPR018810">
    <property type="entry name" value="UPF0662"/>
</dbReference>
<evidence type="ECO:0000313" key="3">
    <source>
        <dbReference type="Proteomes" id="UP000697127"/>
    </source>
</evidence>
<evidence type="ECO:0000256" key="1">
    <source>
        <dbReference type="SAM" id="MobiDB-lite"/>
    </source>
</evidence>
<dbReference type="AlphaFoldDB" id="A0A9P6WM51"/>
<dbReference type="PANTHER" id="PTHR28086:SF1">
    <property type="entry name" value="CU(2+) SUPPRESSING AND BLEOMYCIN SENSITIVE PROTEIN 1"/>
    <property type="match status" value="1"/>
</dbReference>
<proteinExistence type="predicted"/>
<dbReference type="PANTHER" id="PTHR28086">
    <property type="entry name" value="UPF0662 PROTEIN YPL260W"/>
    <property type="match status" value="1"/>
</dbReference>